<evidence type="ECO:0000256" key="2">
    <source>
        <dbReference type="ARBA" id="ARBA00022448"/>
    </source>
</evidence>
<protein>
    <submittedName>
        <fullName evidence="8">Putative sulfoacetate transporter SauU</fullName>
    </submittedName>
</protein>
<feature type="transmembrane region" description="Helical" evidence="6">
    <location>
        <begin position="293"/>
        <end position="310"/>
    </location>
</feature>
<dbReference type="GO" id="GO:0046943">
    <property type="term" value="F:carboxylic acid transmembrane transporter activity"/>
    <property type="evidence" value="ECO:0007669"/>
    <property type="project" value="TreeGrafter"/>
</dbReference>
<sequence>MTNNKNSKAYEWKLVILLTILWGTVGLDRLAIVYLFPMIMPEFNLNNAQAGALTSVLAMTWAVSTWGLGNISDRVGRKKILIPATIFFSLMSWVSGIAKSYSGLMIVRGLLGIGEGGVFSTSVAAISEVSTPSKRGLNLGIHQSSFPLVGIGLGAIIATQLTAVFGWRLVFFIVGLPSLIIAIILGIKMKESKLSPKNSVQNNSIINTQEQTEAKSGIFEALKYRNVKLSSLVGCFYMTWLFVFTTFAMMFLTQVRGMSLATAGFVMSGFGFGGCVGMILISGLSDYFGRRTMLIISFFINGISVLLFTFSGANAVVLFGILFVGAIFGFGCAPIYMSLCTTESVPKHLAGSSVGIPGAVGEVFGAMIMPIIAGIVADNLGLTSTMMLATISPFIAAAVCFLYIETSPRVLAKRNKAENLSSLDFTN</sequence>
<dbReference type="RefSeq" id="WP_077840463.1">
    <property type="nucleotide sequence ID" value="NZ_JABTAE010000001.1"/>
</dbReference>
<dbReference type="InterPro" id="IPR011701">
    <property type="entry name" value="MFS"/>
</dbReference>
<dbReference type="GO" id="GO:0005886">
    <property type="term" value="C:plasma membrane"/>
    <property type="evidence" value="ECO:0007669"/>
    <property type="project" value="UniProtKB-SubCell"/>
</dbReference>
<keyword evidence="2" id="KW-0813">Transport</keyword>
<reference evidence="8 9" key="1">
    <citation type="submission" date="2016-05" db="EMBL/GenBank/DDBJ databases">
        <title>Microbial solvent formation.</title>
        <authorList>
            <person name="Poehlein A."/>
            <person name="Montoya Solano J.D."/>
            <person name="Flitsch S."/>
            <person name="Krabben P."/>
            <person name="Duerre P."/>
            <person name="Daniel R."/>
        </authorList>
    </citation>
    <scope>NUCLEOTIDE SEQUENCE [LARGE SCALE GENOMIC DNA]</scope>
    <source>
        <strain evidence="8 9">DSM 53</strain>
    </source>
</reference>
<feature type="transmembrane region" description="Helical" evidence="6">
    <location>
        <begin position="232"/>
        <end position="252"/>
    </location>
</feature>
<dbReference type="Proteomes" id="UP000190973">
    <property type="component" value="Unassembled WGS sequence"/>
</dbReference>
<evidence type="ECO:0000256" key="6">
    <source>
        <dbReference type="SAM" id="Phobius"/>
    </source>
</evidence>
<feature type="transmembrane region" description="Helical" evidence="6">
    <location>
        <begin position="80"/>
        <end position="98"/>
    </location>
</feature>
<dbReference type="SUPFAM" id="SSF103473">
    <property type="entry name" value="MFS general substrate transporter"/>
    <property type="match status" value="1"/>
</dbReference>
<keyword evidence="3 6" id="KW-0812">Transmembrane</keyword>
<keyword evidence="4 6" id="KW-1133">Transmembrane helix</keyword>
<evidence type="ECO:0000256" key="1">
    <source>
        <dbReference type="ARBA" id="ARBA00004651"/>
    </source>
</evidence>
<evidence type="ECO:0000313" key="9">
    <source>
        <dbReference type="Proteomes" id="UP000190973"/>
    </source>
</evidence>
<feature type="transmembrane region" description="Helical" evidence="6">
    <location>
        <begin position="48"/>
        <end position="68"/>
    </location>
</feature>
<feature type="transmembrane region" description="Helical" evidence="6">
    <location>
        <begin position="146"/>
        <end position="163"/>
    </location>
</feature>
<evidence type="ECO:0000259" key="7">
    <source>
        <dbReference type="PROSITE" id="PS50850"/>
    </source>
</evidence>
<feature type="transmembrane region" description="Helical" evidence="6">
    <location>
        <begin position="104"/>
        <end position="126"/>
    </location>
</feature>
<evidence type="ECO:0000313" key="8">
    <source>
        <dbReference type="EMBL" id="OOM57232.1"/>
    </source>
</evidence>
<feature type="transmembrane region" description="Helical" evidence="6">
    <location>
        <begin position="349"/>
        <end position="376"/>
    </location>
</feature>
<feature type="transmembrane region" description="Helical" evidence="6">
    <location>
        <begin position="169"/>
        <end position="187"/>
    </location>
</feature>
<comment type="subcellular location">
    <subcellularLocation>
        <location evidence="1">Cell membrane</location>
        <topology evidence="1">Multi-pass membrane protein</topology>
    </subcellularLocation>
</comment>
<dbReference type="InterPro" id="IPR005829">
    <property type="entry name" value="Sugar_transporter_CS"/>
</dbReference>
<dbReference type="PROSITE" id="PS00216">
    <property type="entry name" value="SUGAR_TRANSPORT_1"/>
    <property type="match status" value="2"/>
</dbReference>
<feature type="domain" description="Major facilitator superfamily (MFS) profile" evidence="7">
    <location>
        <begin position="14"/>
        <end position="408"/>
    </location>
</feature>
<evidence type="ECO:0000256" key="4">
    <source>
        <dbReference type="ARBA" id="ARBA00022989"/>
    </source>
</evidence>
<comment type="caution">
    <text evidence="8">The sequence shown here is derived from an EMBL/GenBank/DDBJ whole genome shotgun (WGS) entry which is preliminary data.</text>
</comment>
<evidence type="ECO:0000256" key="3">
    <source>
        <dbReference type="ARBA" id="ARBA00022692"/>
    </source>
</evidence>
<dbReference type="PROSITE" id="PS50850">
    <property type="entry name" value="MFS"/>
    <property type="match status" value="1"/>
</dbReference>
<feature type="transmembrane region" description="Helical" evidence="6">
    <location>
        <begin position="258"/>
        <end position="281"/>
    </location>
</feature>
<dbReference type="PANTHER" id="PTHR23508:SF10">
    <property type="entry name" value="CARBOXYLIC ACID TRANSPORTER PROTEIN HOMOLOG"/>
    <property type="match status" value="1"/>
</dbReference>
<dbReference type="EMBL" id="LZZI01000115">
    <property type="protein sequence ID" value="OOM57232.1"/>
    <property type="molecule type" value="Genomic_DNA"/>
</dbReference>
<feature type="transmembrane region" description="Helical" evidence="6">
    <location>
        <begin position="316"/>
        <end position="337"/>
    </location>
</feature>
<dbReference type="PANTHER" id="PTHR23508">
    <property type="entry name" value="CARBOXYLIC ACID TRANSPORTER PROTEIN HOMOLOG"/>
    <property type="match status" value="1"/>
</dbReference>
<dbReference type="Gene3D" id="1.20.1250.20">
    <property type="entry name" value="MFS general substrate transporter like domains"/>
    <property type="match status" value="2"/>
</dbReference>
<accession>A0A1S8RVL6</accession>
<feature type="transmembrane region" description="Helical" evidence="6">
    <location>
        <begin position="382"/>
        <end position="404"/>
    </location>
</feature>
<dbReference type="AlphaFoldDB" id="A0A1S8RVL6"/>
<proteinExistence type="predicted"/>
<name>A0A1S8RVL6_CLOBE</name>
<dbReference type="InterPro" id="IPR036259">
    <property type="entry name" value="MFS_trans_sf"/>
</dbReference>
<organism evidence="8 9">
    <name type="scientific">Clostridium beijerinckii</name>
    <name type="common">Clostridium MP</name>
    <dbReference type="NCBI Taxonomy" id="1520"/>
    <lineage>
        <taxon>Bacteria</taxon>
        <taxon>Bacillati</taxon>
        <taxon>Bacillota</taxon>
        <taxon>Clostridia</taxon>
        <taxon>Eubacteriales</taxon>
        <taxon>Clostridiaceae</taxon>
        <taxon>Clostridium</taxon>
    </lineage>
</organism>
<gene>
    <name evidence="8" type="primary">sauU</name>
    <name evidence="8" type="ORF">CLBCK_42150</name>
</gene>
<evidence type="ECO:0000256" key="5">
    <source>
        <dbReference type="ARBA" id="ARBA00023136"/>
    </source>
</evidence>
<dbReference type="Pfam" id="PF07690">
    <property type="entry name" value="MFS_1"/>
    <property type="match status" value="1"/>
</dbReference>
<keyword evidence="5 6" id="KW-0472">Membrane</keyword>
<feature type="transmembrane region" description="Helical" evidence="6">
    <location>
        <begin position="12"/>
        <end position="36"/>
    </location>
</feature>
<dbReference type="InterPro" id="IPR020846">
    <property type="entry name" value="MFS_dom"/>
</dbReference>